<reference evidence="8" key="1">
    <citation type="journal article" date="2021" name="PeerJ">
        <title>Extensive microbial diversity within the chicken gut microbiome revealed by metagenomics and culture.</title>
        <authorList>
            <person name="Gilroy R."/>
            <person name="Ravi A."/>
            <person name="Getino M."/>
            <person name="Pursley I."/>
            <person name="Horton D.L."/>
            <person name="Alikhan N.F."/>
            <person name="Baker D."/>
            <person name="Gharbi K."/>
            <person name="Hall N."/>
            <person name="Watson M."/>
            <person name="Adriaenssens E.M."/>
            <person name="Foster-Nyarko E."/>
            <person name="Jarju S."/>
            <person name="Secka A."/>
            <person name="Antonio M."/>
            <person name="Oren A."/>
            <person name="Chaudhuri R.R."/>
            <person name="La Ragione R."/>
            <person name="Hildebrand F."/>
            <person name="Pallen M.J."/>
        </authorList>
    </citation>
    <scope>NUCLEOTIDE SEQUENCE</scope>
    <source>
        <strain evidence="8">Gambia16-930</strain>
    </source>
</reference>
<keyword evidence="6" id="KW-0411">Iron-sulfur</keyword>
<dbReference type="Proteomes" id="UP000824267">
    <property type="component" value="Unassembled WGS sequence"/>
</dbReference>
<sequence length="318" mass="37076">MQQTYPWGHLRPFNAYSNYFRKTFGQRLQKLSIDAGFTCPNRDGTISFGGCTFCDNAAFNPSYCRRVHTITEQIDEGIAFHSWRYKHVDKYLAYFQAYSNTYASLDELKRLYGEALSHPRIAGLVIGTRPDCVDECKLDYLAELSRNHHITVEYGIESCYDKTLKRINRGHDFSSTCKAIRQTRERGITTGGHIIFGLPGESVEMMLAEADMLSSLGLNSIKFHQLLLVRDTPMLEDYEQHPDDFVFFSFEQYREFIIDFLERFNPDIVIERFAGEIPPRFQAGPNWDLLRNETLVSKIEQRMRERNTYQGRLYNSEK</sequence>
<gene>
    <name evidence="8" type="ORF">IAC47_05470</name>
</gene>
<dbReference type="PANTHER" id="PTHR11135">
    <property type="entry name" value="HISTONE ACETYLTRANSFERASE-RELATED"/>
    <property type="match status" value="1"/>
</dbReference>
<dbReference type="GO" id="GO:0046872">
    <property type="term" value="F:metal ion binding"/>
    <property type="evidence" value="ECO:0007669"/>
    <property type="project" value="UniProtKB-KW"/>
</dbReference>
<evidence type="ECO:0000256" key="4">
    <source>
        <dbReference type="ARBA" id="ARBA00022723"/>
    </source>
</evidence>
<evidence type="ECO:0000256" key="6">
    <source>
        <dbReference type="ARBA" id="ARBA00023014"/>
    </source>
</evidence>
<evidence type="ECO:0000256" key="2">
    <source>
        <dbReference type="ARBA" id="ARBA00022485"/>
    </source>
</evidence>
<dbReference type="InterPro" id="IPR032432">
    <property type="entry name" value="Radical_SAM_C"/>
</dbReference>
<dbReference type="SFLD" id="SFLDS00029">
    <property type="entry name" value="Radical_SAM"/>
    <property type="match status" value="1"/>
</dbReference>
<dbReference type="InterPro" id="IPR039661">
    <property type="entry name" value="ELP3"/>
</dbReference>
<dbReference type="NCBIfam" id="TIGR01212">
    <property type="entry name" value="TIGR01212 family radical SAM protein"/>
    <property type="match status" value="1"/>
</dbReference>
<dbReference type="InterPro" id="IPR006638">
    <property type="entry name" value="Elp3/MiaA/NifB-like_rSAM"/>
</dbReference>
<dbReference type="InterPro" id="IPR005911">
    <property type="entry name" value="YhcC-like"/>
</dbReference>
<dbReference type="Pfam" id="PF04055">
    <property type="entry name" value="Radical_SAM"/>
    <property type="match status" value="1"/>
</dbReference>
<dbReference type="SFLD" id="SFLDG01091">
    <property type="entry name" value="uncharacterized_CHP01210-like"/>
    <property type="match status" value="1"/>
</dbReference>
<protein>
    <submittedName>
        <fullName evidence="8">TIGR01212 family radical SAM protein</fullName>
    </submittedName>
</protein>
<keyword evidence="2" id="KW-0004">4Fe-4S</keyword>
<dbReference type="AlphaFoldDB" id="A0A9D1UIC7"/>
<comment type="caution">
    <text evidence="8">The sequence shown here is derived from an EMBL/GenBank/DDBJ whole genome shotgun (WGS) entry which is preliminary data.</text>
</comment>
<dbReference type="SMART" id="SM00729">
    <property type="entry name" value="Elp3"/>
    <property type="match status" value="1"/>
</dbReference>
<dbReference type="GO" id="GO:0051539">
    <property type="term" value="F:4 iron, 4 sulfur cluster binding"/>
    <property type="evidence" value="ECO:0007669"/>
    <property type="project" value="UniProtKB-KW"/>
</dbReference>
<name>A0A9D1UIC7_9BACT</name>
<evidence type="ECO:0000256" key="3">
    <source>
        <dbReference type="ARBA" id="ARBA00022691"/>
    </source>
</evidence>
<evidence type="ECO:0000259" key="7">
    <source>
        <dbReference type="PROSITE" id="PS51918"/>
    </source>
</evidence>
<dbReference type="InterPro" id="IPR023404">
    <property type="entry name" value="rSAM_horseshoe"/>
</dbReference>
<dbReference type="SUPFAM" id="SSF102114">
    <property type="entry name" value="Radical SAM enzymes"/>
    <property type="match status" value="1"/>
</dbReference>
<comment type="cofactor">
    <cofactor evidence="1">
        <name>[4Fe-4S] cluster</name>
        <dbReference type="ChEBI" id="CHEBI:49883"/>
    </cofactor>
</comment>
<evidence type="ECO:0000256" key="1">
    <source>
        <dbReference type="ARBA" id="ARBA00001966"/>
    </source>
</evidence>
<dbReference type="EMBL" id="DXGG01000171">
    <property type="protein sequence ID" value="HIW87706.1"/>
    <property type="molecule type" value="Genomic_DNA"/>
</dbReference>
<reference evidence="8" key="2">
    <citation type="submission" date="2021-04" db="EMBL/GenBank/DDBJ databases">
        <authorList>
            <person name="Gilroy R."/>
        </authorList>
    </citation>
    <scope>NUCLEOTIDE SEQUENCE</scope>
    <source>
        <strain evidence="8">Gambia16-930</strain>
    </source>
</reference>
<organism evidence="8 9">
    <name type="scientific">Candidatus Onthomorpha intestinigallinarum</name>
    <dbReference type="NCBI Taxonomy" id="2840880"/>
    <lineage>
        <taxon>Bacteria</taxon>
        <taxon>Pseudomonadati</taxon>
        <taxon>Bacteroidota</taxon>
        <taxon>Bacteroidia</taxon>
        <taxon>Bacteroidales</taxon>
        <taxon>Candidatus Onthomorpha</taxon>
    </lineage>
</organism>
<keyword evidence="5" id="KW-0408">Iron</keyword>
<keyword evidence="4" id="KW-0479">Metal-binding</keyword>
<dbReference type="PANTHER" id="PTHR11135:SF1">
    <property type="entry name" value="PROTEIN YHCC"/>
    <property type="match status" value="1"/>
</dbReference>
<evidence type="ECO:0000313" key="9">
    <source>
        <dbReference type="Proteomes" id="UP000824267"/>
    </source>
</evidence>
<accession>A0A9D1UIC7</accession>
<evidence type="ECO:0000313" key="8">
    <source>
        <dbReference type="EMBL" id="HIW87706.1"/>
    </source>
</evidence>
<dbReference type="Pfam" id="PF16199">
    <property type="entry name" value="Radical_SAM_C"/>
    <property type="match status" value="1"/>
</dbReference>
<dbReference type="PROSITE" id="PS51918">
    <property type="entry name" value="RADICAL_SAM"/>
    <property type="match status" value="1"/>
</dbReference>
<keyword evidence="3" id="KW-0949">S-adenosyl-L-methionine</keyword>
<dbReference type="GO" id="GO:0003824">
    <property type="term" value="F:catalytic activity"/>
    <property type="evidence" value="ECO:0007669"/>
    <property type="project" value="InterPro"/>
</dbReference>
<dbReference type="InterPro" id="IPR007197">
    <property type="entry name" value="rSAM"/>
</dbReference>
<dbReference type="InterPro" id="IPR058240">
    <property type="entry name" value="rSAM_sf"/>
</dbReference>
<feature type="domain" description="Radical SAM core" evidence="7">
    <location>
        <begin position="23"/>
        <end position="267"/>
    </location>
</feature>
<evidence type="ECO:0000256" key="5">
    <source>
        <dbReference type="ARBA" id="ARBA00023004"/>
    </source>
</evidence>
<dbReference type="SFLD" id="SFLDG01086">
    <property type="entry name" value="elongater_protein-like"/>
    <property type="match status" value="1"/>
</dbReference>
<dbReference type="Gene3D" id="3.80.30.20">
    <property type="entry name" value="tm_1862 like domain"/>
    <property type="match status" value="1"/>
</dbReference>
<proteinExistence type="predicted"/>